<dbReference type="Proteomes" id="UP001262032">
    <property type="component" value="Unassembled WGS sequence"/>
</dbReference>
<dbReference type="AlphaFoldDB" id="A0AAW8ND12"/>
<evidence type="ECO:0000313" key="1">
    <source>
        <dbReference type="EMBL" id="MDR7165421.1"/>
    </source>
</evidence>
<sequence length="65" mass="7467">MSNLMEVFQGHNEHPALFQERDVLESLPPQMIRDFIEELRIKKAELERLEELALGVLDGYGEVAA</sequence>
<reference evidence="1" key="1">
    <citation type="submission" date="2023-07" db="EMBL/GenBank/DDBJ databases">
        <title>Sorghum-associated microbial communities from plants grown in Nebraska, USA.</title>
        <authorList>
            <person name="Schachtman D."/>
        </authorList>
    </citation>
    <scope>NUCLEOTIDE SEQUENCE</scope>
    <source>
        <strain evidence="1">BE261</strain>
    </source>
</reference>
<name>A0AAW8ND12_PSEOX</name>
<gene>
    <name evidence="1" type="ORF">J2X12_003470</name>
</gene>
<dbReference type="RefSeq" id="WP_310113845.1">
    <property type="nucleotide sequence ID" value="NZ_JAVDTN010000015.1"/>
</dbReference>
<dbReference type="GeneID" id="97424028"/>
<comment type="caution">
    <text evidence="1">The sequence shown here is derived from an EMBL/GenBank/DDBJ whole genome shotgun (WGS) entry which is preliminary data.</text>
</comment>
<evidence type="ECO:0000313" key="2">
    <source>
        <dbReference type="Proteomes" id="UP001262032"/>
    </source>
</evidence>
<accession>A0AAW8ND12</accession>
<protein>
    <submittedName>
        <fullName evidence="1">Uncharacterized protein</fullName>
    </submittedName>
</protein>
<proteinExistence type="predicted"/>
<dbReference type="EMBL" id="JAVDWN010000015">
    <property type="protein sequence ID" value="MDR7165421.1"/>
    <property type="molecule type" value="Genomic_DNA"/>
</dbReference>
<organism evidence="1 2">
    <name type="scientific">Pseudarthrobacter oxydans</name>
    <name type="common">Arthrobacter oxydans</name>
    <dbReference type="NCBI Taxonomy" id="1671"/>
    <lineage>
        <taxon>Bacteria</taxon>
        <taxon>Bacillati</taxon>
        <taxon>Actinomycetota</taxon>
        <taxon>Actinomycetes</taxon>
        <taxon>Micrococcales</taxon>
        <taxon>Micrococcaceae</taxon>
        <taxon>Pseudarthrobacter</taxon>
    </lineage>
</organism>